<dbReference type="Proteomes" id="UP001175000">
    <property type="component" value="Unassembled WGS sequence"/>
</dbReference>
<dbReference type="InterPro" id="IPR056693">
    <property type="entry name" value="DUF7791"/>
</dbReference>
<dbReference type="PANTHER" id="PTHR10039:SF5">
    <property type="entry name" value="NACHT DOMAIN-CONTAINING PROTEIN"/>
    <property type="match status" value="1"/>
</dbReference>
<proteinExistence type="predicted"/>
<protein>
    <recommendedName>
        <fullName evidence="1">DUF7791 domain-containing protein</fullName>
    </recommendedName>
</protein>
<comment type="caution">
    <text evidence="2">The sequence shown here is derived from an EMBL/GenBank/DDBJ whole genome shotgun (WGS) entry which is preliminary data.</text>
</comment>
<organism evidence="2 3">
    <name type="scientific">Immersiella caudata</name>
    <dbReference type="NCBI Taxonomy" id="314043"/>
    <lineage>
        <taxon>Eukaryota</taxon>
        <taxon>Fungi</taxon>
        <taxon>Dikarya</taxon>
        <taxon>Ascomycota</taxon>
        <taxon>Pezizomycotina</taxon>
        <taxon>Sordariomycetes</taxon>
        <taxon>Sordariomycetidae</taxon>
        <taxon>Sordariales</taxon>
        <taxon>Lasiosphaeriaceae</taxon>
        <taxon>Immersiella</taxon>
    </lineage>
</organism>
<evidence type="ECO:0000313" key="2">
    <source>
        <dbReference type="EMBL" id="KAK0616843.1"/>
    </source>
</evidence>
<gene>
    <name evidence="2" type="ORF">B0T14DRAFT_568415</name>
</gene>
<keyword evidence="3" id="KW-1185">Reference proteome</keyword>
<accession>A0AA39WK15</accession>
<dbReference type="EMBL" id="JAULSU010000005">
    <property type="protein sequence ID" value="KAK0616843.1"/>
    <property type="molecule type" value="Genomic_DNA"/>
</dbReference>
<evidence type="ECO:0000313" key="3">
    <source>
        <dbReference type="Proteomes" id="UP001175000"/>
    </source>
</evidence>
<dbReference type="Pfam" id="PF25053">
    <property type="entry name" value="DUF7791"/>
    <property type="match status" value="1"/>
</dbReference>
<dbReference type="PANTHER" id="PTHR10039">
    <property type="entry name" value="AMELOGENIN"/>
    <property type="match status" value="1"/>
</dbReference>
<reference evidence="2" key="1">
    <citation type="submission" date="2023-06" db="EMBL/GenBank/DDBJ databases">
        <title>Genome-scale phylogeny and comparative genomics of the fungal order Sordariales.</title>
        <authorList>
            <consortium name="Lawrence Berkeley National Laboratory"/>
            <person name="Hensen N."/>
            <person name="Bonometti L."/>
            <person name="Westerberg I."/>
            <person name="Brannstrom I.O."/>
            <person name="Guillou S."/>
            <person name="Cros-Aarteil S."/>
            <person name="Calhoun S."/>
            <person name="Haridas S."/>
            <person name="Kuo A."/>
            <person name="Mondo S."/>
            <person name="Pangilinan J."/>
            <person name="Riley R."/>
            <person name="Labutti K."/>
            <person name="Andreopoulos B."/>
            <person name="Lipzen A."/>
            <person name="Chen C."/>
            <person name="Yanf M."/>
            <person name="Daum C."/>
            <person name="Ng V."/>
            <person name="Clum A."/>
            <person name="Steindorff A."/>
            <person name="Ohm R."/>
            <person name="Martin F."/>
            <person name="Silar P."/>
            <person name="Natvig D."/>
            <person name="Lalanne C."/>
            <person name="Gautier V."/>
            <person name="Ament-Velasquez S.L."/>
            <person name="Kruys A."/>
            <person name="Hutchinson M.I."/>
            <person name="Powell A.J."/>
            <person name="Barry K."/>
            <person name="Miller A.N."/>
            <person name="Grigoriev I.V."/>
            <person name="Debuchy R."/>
            <person name="Gladieux P."/>
            <person name="Thoren M.H."/>
            <person name="Johannesson H."/>
        </authorList>
    </citation>
    <scope>NUCLEOTIDE SEQUENCE</scope>
    <source>
        <strain evidence="2">CBS 606.72</strain>
    </source>
</reference>
<dbReference type="AlphaFoldDB" id="A0AA39WK15"/>
<sequence length="258" mass="29496">MESMCEDEPDAIKGILAEIIDKASGVFLWAVLACRSLLQGFAAYDYIQDLQKRIDELPPELEDLFRHMLGNTEPRYQSQGATLLRLCYYSQRNSEAFKVETLGLAVIDSGRIRPRSADYKTMSVEKRRSLCKVLEGRLRSRCCGLLEVRRQHYGNPCFCMTKGTHDHDSLIDSTVHFMHRTVFEFLEVPGNWDLDFLQIEDDFEPTAILALMSLHLTQLSMNRSTNRAAQTDEFLNNMFVHSIRADRTGNDAIASVFS</sequence>
<name>A0AA39WK15_9PEZI</name>
<feature type="domain" description="DUF7791" evidence="1">
    <location>
        <begin position="73"/>
        <end position="225"/>
    </location>
</feature>
<evidence type="ECO:0000259" key="1">
    <source>
        <dbReference type="Pfam" id="PF25053"/>
    </source>
</evidence>